<evidence type="ECO:0000256" key="1">
    <source>
        <dbReference type="ARBA" id="ARBA00023157"/>
    </source>
</evidence>
<dbReference type="Proteomes" id="UP001159363">
    <property type="component" value="Chromosome 8"/>
</dbReference>
<evidence type="ECO:0000259" key="3">
    <source>
        <dbReference type="PROSITE" id="PS50026"/>
    </source>
</evidence>
<keyword evidence="5" id="KW-1185">Reference proteome</keyword>
<organism evidence="4 5">
    <name type="scientific">Dryococelus australis</name>
    <dbReference type="NCBI Taxonomy" id="614101"/>
    <lineage>
        <taxon>Eukaryota</taxon>
        <taxon>Metazoa</taxon>
        <taxon>Ecdysozoa</taxon>
        <taxon>Arthropoda</taxon>
        <taxon>Hexapoda</taxon>
        <taxon>Insecta</taxon>
        <taxon>Pterygota</taxon>
        <taxon>Neoptera</taxon>
        <taxon>Polyneoptera</taxon>
        <taxon>Phasmatodea</taxon>
        <taxon>Verophasmatodea</taxon>
        <taxon>Anareolatae</taxon>
        <taxon>Phasmatidae</taxon>
        <taxon>Eurycanthinae</taxon>
        <taxon>Dryococelus</taxon>
    </lineage>
</organism>
<evidence type="ECO:0000313" key="5">
    <source>
        <dbReference type="Proteomes" id="UP001159363"/>
    </source>
</evidence>
<dbReference type="PROSITE" id="PS00022">
    <property type="entry name" value="EGF_1"/>
    <property type="match status" value="1"/>
</dbReference>
<comment type="caution">
    <text evidence="2">Lacks conserved residue(s) required for the propagation of feature annotation.</text>
</comment>
<feature type="disulfide bond" evidence="2">
    <location>
        <begin position="53"/>
        <end position="62"/>
    </location>
</feature>
<dbReference type="InterPro" id="IPR000742">
    <property type="entry name" value="EGF"/>
</dbReference>
<comment type="caution">
    <text evidence="4">The sequence shown here is derived from an EMBL/GenBank/DDBJ whole genome shotgun (WGS) entry which is preliminary data.</text>
</comment>
<protein>
    <recommendedName>
        <fullName evidence="3">EGF-like domain-containing protein</fullName>
    </recommendedName>
</protein>
<dbReference type="SUPFAM" id="SSF49899">
    <property type="entry name" value="Concanavalin A-like lectins/glucanases"/>
    <property type="match status" value="1"/>
</dbReference>
<dbReference type="PANTHER" id="PTHR45913:SF5">
    <property type="entry name" value="GENERAL TRANSCRIPTION FACTOR II-I REPEAT DOMAIN-CONTAINING PROTEIN 2A-LIKE PROTEIN"/>
    <property type="match status" value="1"/>
</dbReference>
<evidence type="ECO:0000256" key="2">
    <source>
        <dbReference type="PROSITE-ProRule" id="PRU00076"/>
    </source>
</evidence>
<dbReference type="CDD" id="cd00054">
    <property type="entry name" value="EGF_CA"/>
    <property type="match status" value="1"/>
</dbReference>
<keyword evidence="1 2" id="KW-1015">Disulfide bond</keyword>
<proteinExistence type="predicted"/>
<dbReference type="SMART" id="SM00181">
    <property type="entry name" value="EGF"/>
    <property type="match status" value="1"/>
</dbReference>
<name>A0ABQ9GVE4_9NEOP</name>
<dbReference type="PANTHER" id="PTHR45913">
    <property type="entry name" value="EPM2A-INTERACTING PROTEIN 1"/>
    <property type="match status" value="1"/>
</dbReference>
<dbReference type="Gene3D" id="2.60.120.200">
    <property type="match status" value="1"/>
</dbReference>
<dbReference type="PROSITE" id="PS50026">
    <property type="entry name" value="EGF_3"/>
    <property type="match status" value="1"/>
</dbReference>
<evidence type="ECO:0000313" key="4">
    <source>
        <dbReference type="EMBL" id="KAJ8875997.1"/>
    </source>
</evidence>
<reference evidence="4 5" key="1">
    <citation type="submission" date="2023-02" db="EMBL/GenBank/DDBJ databases">
        <title>LHISI_Scaffold_Assembly.</title>
        <authorList>
            <person name="Stuart O.P."/>
            <person name="Cleave R."/>
            <person name="Magrath M.J.L."/>
            <person name="Mikheyev A.S."/>
        </authorList>
    </citation>
    <scope>NUCLEOTIDE SEQUENCE [LARGE SCALE GENOMIC DNA]</scope>
    <source>
        <strain evidence="4">Daus_M_001</strain>
        <tissue evidence="4">Leg muscle</tissue>
    </source>
</reference>
<dbReference type="Gene3D" id="3.30.420.10">
    <property type="entry name" value="Ribonuclease H-like superfamily/Ribonuclease H"/>
    <property type="match status" value="1"/>
</dbReference>
<dbReference type="EMBL" id="JARBHB010000009">
    <property type="protein sequence ID" value="KAJ8875997.1"/>
    <property type="molecule type" value="Genomic_DNA"/>
</dbReference>
<feature type="domain" description="EGF-like" evidence="3">
    <location>
        <begin position="26"/>
        <end position="63"/>
    </location>
</feature>
<sequence>MKFEIDELSWDMGTWDCELFVGSTCERSVCANNPCQFGATCVPFPGSGFLCLCSLGKHGIFCENGIVLLKNNLFRGAPMATETRGRTAAPSVFPVTTRYYEGTQGSLVMPFLIAGWCKDTSALVVCWKTKYSSLLVVILDGPVPPQCVCVPTAPNNVAQLGRSGPDARMAIVSNMFTYTIHHASIQLCSRDWNVSHHGFRTNTPDAQFDNCEFLHAARMKLLHGEIPDVYSNENYVMLFTYEVCNGVYCLEVSKALYLHLAIRVPSNDNKHPSGVDKYKWSIFNQGTNSLTSIVNLLMAVAMRRGGYATLCTWLYNQPVRRFECLITPLSTTWSQYRRCYVSTVPAGHVTGILGGSSFRSDAALGPYAAPTLVLSFAVTAVGGMRLGENNRLYLSCECFQKENVTQNTRIVRSEQLKVNIAYSKKYGNSLTSAVKAENSKGDGEASVRASYAIAELISKNWKCYSDSEFRGDDIVRNLNEQLLVKVESFVAFSIAVDESTAVSGKAQLSVFICAFNLPLSKLECVATDGAPSVIEKRNGFIARLLAKQKEVSPESLPYHAEVRWLSCFNVLERFWLLREEIRLFLEMKGESVDQLCDDNWLQDLAFMVDMTGHLNDLNLMLQGKDQLVILMYDHIKVFKLKLNLWEGQLNDAREAWPPCSPDITSPDFWLWGHINFMVYATPIDTRHELITPETFALACRNMLQCCTAELHRREPGAHGGQMTLMRSSSVAVVGDGSDFWASASGVQLLMFSPASWLTADSLFLEIHRTTGCAGIRVEWLLTDLEIGQPSFFPTVGGLASYVAYPLPAAIHRSLELRFHFTPTTMEQIALMVFVGQEGAHDSRSDHLAVSFIKGYVVLTWNLGSGNTLGIPAFLVSPTVA</sequence>
<keyword evidence="2" id="KW-0245">EGF-like domain</keyword>
<dbReference type="InterPro" id="IPR036397">
    <property type="entry name" value="RNaseH_sf"/>
</dbReference>
<dbReference type="Gene3D" id="2.10.25.10">
    <property type="entry name" value="Laminin"/>
    <property type="match status" value="1"/>
</dbReference>
<gene>
    <name evidence="4" type="ORF">PR048_023905</name>
</gene>
<dbReference type="InterPro" id="IPR013320">
    <property type="entry name" value="ConA-like_dom_sf"/>
</dbReference>
<accession>A0ABQ9GVE4</accession>